<name>W0F351_9BACT</name>
<evidence type="ECO:0000313" key="1">
    <source>
        <dbReference type="EMBL" id="AHF17475.1"/>
    </source>
</evidence>
<organism evidence="1 2">
    <name type="scientific">Niabella soli DSM 19437</name>
    <dbReference type="NCBI Taxonomy" id="929713"/>
    <lineage>
        <taxon>Bacteria</taxon>
        <taxon>Pseudomonadati</taxon>
        <taxon>Bacteroidota</taxon>
        <taxon>Chitinophagia</taxon>
        <taxon>Chitinophagales</taxon>
        <taxon>Chitinophagaceae</taxon>
        <taxon>Niabella</taxon>
    </lineage>
</organism>
<gene>
    <name evidence="1" type="ORF">NIASO_08315</name>
</gene>
<protein>
    <submittedName>
        <fullName evidence="1">Uncharacterized protein</fullName>
    </submittedName>
</protein>
<proteinExistence type="predicted"/>
<dbReference type="AlphaFoldDB" id="W0F351"/>
<dbReference type="HOGENOM" id="CLU_2070615_0_0_10"/>
<dbReference type="STRING" id="929713.NIASO_08315"/>
<evidence type="ECO:0000313" key="2">
    <source>
        <dbReference type="Proteomes" id="UP000003586"/>
    </source>
</evidence>
<keyword evidence="2" id="KW-1185">Reference proteome</keyword>
<reference evidence="1 2" key="1">
    <citation type="submission" date="2013-12" db="EMBL/GenBank/DDBJ databases">
        <authorList>
            <consortium name="DOE Joint Genome Institute"/>
            <person name="Eisen J."/>
            <person name="Huntemann M."/>
            <person name="Han J."/>
            <person name="Chen A."/>
            <person name="Kyrpides N."/>
            <person name="Mavromatis K."/>
            <person name="Markowitz V."/>
            <person name="Palaniappan K."/>
            <person name="Ivanova N."/>
            <person name="Schaumberg A."/>
            <person name="Pati A."/>
            <person name="Liolios K."/>
            <person name="Nordberg H.P."/>
            <person name="Cantor M.N."/>
            <person name="Hua S.X."/>
            <person name="Woyke T."/>
        </authorList>
    </citation>
    <scope>NUCLEOTIDE SEQUENCE [LARGE SCALE GENOMIC DNA]</scope>
    <source>
        <strain evidence="2">DSM 19437</strain>
    </source>
</reference>
<dbReference type="EMBL" id="CP007035">
    <property type="protein sequence ID" value="AHF17475.1"/>
    <property type="molecule type" value="Genomic_DNA"/>
</dbReference>
<accession>W0F351</accession>
<dbReference type="KEGG" id="nso:NIASO_08315"/>
<sequence>MTASGGILEDFLNAARIAPPKEHCFFSRKLNIVLTEPAGLLASSVLFTFPQQKRRSGALTKHFYGRYSYGDSAGLAPASLFIPPVAGNQIRCKCREGDGLKHEYFSYEGVFWINECIF</sequence>
<dbReference type="Proteomes" id="UP000003586">
    <property type="component" value="Chromosome"/>
</dbReference>